<evidence type="ECO:0000313" key="3">
    <source>
        <dbReference type="EMBL" id="QKH79233.1"/>
    </source>
</evidence>
<dbReference type="PANTHER" id="PTHR30050:SF4">
    <property type="entry name" value="ATP-BINDING PROTEIN RV3427C IN INSERTION SEQUENCE-RELATED"/>
    <property type="match status" value="1"/>
</dbReference>
<dbReference type="SMART" id="SM00382">
    <property type="entry name" value="AAA"/>
    <property type="match status" value="1"/>
</dbReference>
<reference evidence="3 4" key="1">
    <citation type="submission" date="2020-05" db="EMBL/GenBank/DDBJ databases">
        <title>FDA dAtabase for Regulatory Grade micrObial Sequences (FDA-ARGOS): Supporting development and validation of Infectious Disease Dx tests.</title>
        <authorList>
            <person name="Pederson C."/>
            <person name="Tallon L."/>
            <person name="Sadzewicz L."/>
            <person name="Zhao X."/>
            <person name="Vavikolanu K."/>
            <person name="Mehta A."/>
            <person name="Aluvathingal J."/>
            <person name="Nadendla S."/>
            <person name="Myers T."/>
            <person name="Yan Y."/>
            <person name="Sichtig H."/>
        </authorList>
    </citation>
    <scope>NUCLEOTIDE SEQUENCE [LARGE SCALE GENOMIC DNA]</scope>
    <source>
        <strain evidence="3 4">FDAARGOS_764</strain>
    </source>
</reference>
<dbReference type="NCBIfam" id="NF005304">
    <property type="entry name" value="PRK06835.1"/>
    <property type="match status" value="1"/>
</dbReference>
<dbReference type="InterPro" id="IPR020591">
    <property type="entry name" value="Chromosome_initiator_DnaA-like"/>
</dbReference>
<organism evidence="3 4">
    <name type="scientific">Finegoldia magna</name>
    <name type="common">Peptostreptococcus magnus</name>
    <dbReference type="NCBI Taxonomy" id="1260"/>
    <lineage>
        <taxon>Bacteria</taxon>
        <taxon>Bacillati</taxon>
        <taxon>Bacillota</taxon>
        <taxon>Tissierellia</taxon>
        <taxon>Tissierellales</taxon>
        <taxon>Peptoniphilaceae</taxon>
        <taxon>Finegoldia</taxon>
    </lineage>
</organism>
<dbReference type="Pfam" id="PF01695">
    <property type="entry name" value="IstB_IS21"/>
    <property type="match status" value="1"/>
</dbReference>
<dbReference type="InterPro" id="IPR003593">
    <property type="entry name" value="AAA+_ATPase"/>
</dbReference>
<evidence type="ECO:0000313" key="4">
    <source>
        <dbReference type="Proteomes" id="UP000502899"/>
    </source>
</evidence>
<evidence type="ECO:0000256" key="1">
    <source>
        <dbReference type="SAM" id="Coils"/>
    </source>
</evidence>
<dbReference type="PANTHER" id="PTHR30050">
    <property type="entry name" value="CHROMOSOMAL REPLICATION INITIATOR PROTEIN DNAA"/>
    <property type="match status" value="1"/>
</dbReference>
<proteinExistence type="predicted"/>
<keyword evidence="3" id="KW-0547">Nucleotide-binding</keyword>
<sequence>MSYAKEANRILEDYRNQSKRELDKRFDEVFRKVPEYENLLQHRNEIGYEYLKKSIGGEQSELKNLEDEIKSTEEKMHKLLILSGFPSDYLNLKHRCDKCEDTGVYNGKMCSCKKTIMVNIAREKSSLNEQMKNQNFDRFDINVFDTKKDSSQGMSQRENMQAISENLKYYSKNYTKNAKSLLLYGQVGTGKTYLLSCMAKEIIENGFSVIYLSAMQLLKQLFSIRYQNFNEAPQPEVEDIIYNCDVLMIDDLGTENSTETNISLLFDLLNYRIQNQKTTIISTNIDLDDLQSQYDQRISSRIKGEFIPIQFFGRDIREERFKNGL</sequence>
<dbReference type="EMBL" id="CP054000">
    <property type="protein sequence ID" value="QKH79233.1"/>
    <property type="molecule type" value="Genomic_DNA"/>
</dbReference>
<dbReference type="AlphaFoldDB" id="A0A7D4JIF6"/>
<dbReference type="Proteomes" id="UP000502899">
    <property type="component" value="Chromosome"/>
</dbReference>
<dbReference type="InterPro" id="IPR002611">
    <property type="entry name" value="IstB_ATP-bd"/>
</dbReference>
<protein>
    <submittedName>
        <fullName evidence="3">ATP-binding protein</fullName>
    </submittedName>
</protein>
<dbReference type="InterPro" id="IPR027417">
    <property type="entry name" value="P-loop_NTPase"/>
</dbReference>
<dbReference type="PRINTS" id="PR00051">
    <property type="entry name" value="DNAA"/>
</dbReference>
<keyword evidence="1" id="KW-0175">Coiled coil</keyword>
<dbReference type="CDD" id="cd00009">
    <property type="entry name" value="AAA"/>
    <property type="match status" value="1"/>
</dbReference>
<dbReference type="GO" id="GO:0006260">
    <property type="term" value="P:DNA replication"/>
    <property type="evidence" value="ECO:0007669"/>
    <property type="project" value="TreeGrafter"/>
</dbReference>
<feature type="domain" description="AAA+ ATPase" evidence="2">
    <location>
        <begin position="177"/>
        <end position="308"/>
    </location>
</feature>
<feature type="coiled-coil region" evidence="1">
    <location>
        <begin position="48"/>
        <end position="82"/>
    </location>
</feature>
<dbReference type="Gene3D" id="3.40.50.300">
    <property type="entry name" value="P-loop containing nucleotide triphosphate hydrolases"/>
    <property type="match status" value="1"/>
</dbReference>
<dbReference type="SUPFAM" id="SSF52540">
    <property type="entry name" value="P-loop containing nucleoside triphosphate hydrolases"/>
    <property type="match status" value="1"/>
</dbReference>
<dbReference type="RefSeq" id="WP_002842011.1">
    <property type="nucleotide sequence ID" value="NZ_CP054000.1"/>
</dbReference>
<keyword evidence="3" id="KW-0067">ATP-binding</keyword>
<accession>A0A7D4JIF6</accession>
<gene>
    <name evidence="3" type="ORF">FOC70_02165</name>
</gene>
<dbReference type="GO" id="GO:0005524">
    <property type="term" value="F:ATP binding"/>
    <property type="evidence" value="ECO:0007669"/>
    <property type="project" value="UniProtKB-KW"/>
</dbReference>
<name>A0A7D4JIF6_FINMA</name>
<evidence type="ECO:0000259" key="2">
    <source>
        <dbReference type="SMART" id="SM00382"/>
    </source>
</evidence>